<feature type="region of interest" description="Disordered" evidence="1">
    <location>
        <begin position="23"/>
        <end position="47"/>
    </location>
</feature>
<name>A0A5C6B151_9PLAN</name>
<evidence type="ECO:0000256" key="1">
    <source>
        <dbReference type="SAM" id="MobiDB-lite"/>
    </source>
</evidence>
<dbReference type="AlphaFoldDB" id="A0A5C6B151"/>
<protein>
    <submittedName>
        <fullName evidence="2">Uncharacterized protein</fullName>
    </submittedName>
</protein>
<evidence type="ECO:0000313" key="3">
    <source>
        <dbReference type="Proteomes" id="UP000320735"/>
    </source>
</evidence>
<accession>A0A5C6B151</accession>
<proteinExistence type="predicted"/>
<organism evidence="2 3">
    <name type="scientific">Symmachiella macrocystis</name>
    <dbReference type="NCBI Taxonomy" id="2527985"/>
    <lineage>
        <taxon>Bacteria</taxon>
        <taxon>Pseudomonadati</taxon>
        <taxon>Planctomycetota</taxon>
        <taxon>Planctomycetia</taxon>
        <taxon>Planctomycetales</taxon>
        <taxon>Planctomycetaceae</taxon>
        <taxon>Symmachiella</taxon>
    </lineage>
</organism>
<gene>
    <name evidence="2" type="ORF">CA54_60160</name>
</gene>
<reference evidence="2 3" key="1">
    <citation type="submission" date="2019-02" db="EMBL/GenBank/DDBJ databases">
        <title>Deep-cultivation of Planctomycetes and their phenomic and genomic characterization uncovers novel biology.</title>
        <authorList>
            <person name="Wiegand S."/>
            <person name="Jogler M."/>
            <person name="Boedeker C."/>
            <person name="Pinto D."/>
            <person name="Vollmers J."/>
            <person name="Rivas-Marin E."/>
            <person name="Kohn T."/>
            <person name="Peeters S.H."/>
            <person name="Heuer A."/>
            <person name="Rast P."/>
            <person name="Oberbeckmann S."/>
            <person name="Bunk B."/>
            <person name="Jeske O."/>
            <person name="Meyerdierks A."/>
            <person name="Storesund J.E."/>
            <person name="Kallscheuer N."/>
            <person name="Luecker S."/>
            <person name="Lage O.M."/>
            <person name="Pohl T."/>
            <person name="Merkel B.J."/>
            <person name="Hornburger P."/>
            <person name="Mueller R.-W."/>
            <person name="Bruemmer F."/>
            <person name="Labrenz M."/>
            <person name="Spormann A.M."/>
            <person name="Op Den Camp H."/>
            <person name="Overmann J."/>
            <person name="Amann R."/>
            <person name="Jetten M.S.M."/>
            <person name="Mascher T."/>
            <person name="Medema M.H."/>
            <person name="Devos D.P."/>
            <person name="Kaster A.-K."/>
            <person name="Ovreas L."/>
            <person name="Rohde M."/>
            <person name="Galperin M.Y."/>
            <person name="Jogler C."/>
        </authorList>
    </citation>
    <scope>NUCLEOTIDE SEQUENCE [LARGE SCALE GENOMIC DNA]</scope>
    <source>
        <strain evidence="2 3">CA54</strain>
    </source>
</reference>
<sequence>MFALTETDDVMDITVGKDAERSEAGFPTAAGDRSIKPGSCETVKERGRRRRLDFSLNSRKSRRQRRVFSELFELTTK</sequence>
<dbReference type="EMBL" id="SJPP01000005">
    <property type="protein sequence ID" value="TWU04134.1"/>
    <property type="molecule type" value="Genomic_DNA"/>
</dbReference>
<keyword evidence="3" id="KW-1185">Reference proteome</keyword>
<comment type="caution">
    <text evidence="2">The sequence shown here is derived from an EMBL/GenBank/DDBJ whole genome shotgun (WGS) entry which is preliminary data.</text>
</comment>
<evidence type="ECO:0000313" key="2">
    <source>
        <dbReference type="EMBL" id="TWU04134.1"/>
    </source>
</evidence>
<dbReference type="Proteomes" id="UP000320735">
    <property type="component" value="Unassembled WGS sequence"/>
</dbReference>